<sequence>MDRSSVTVSIRTLLIALLVAVALVAAYLLGGSDDPPAHAADDGATGSTAGEQARLLTMTGKGEASAVPDQLSFALAVNVTRPDLADALDAANASMARVLGALAEQGVAKGDVQTTGLSMDPVYDYHASGPPTLRGYRVAQRARVLVDELKRGGAAVSAAVAAGGNDVRVSDLRLLVGDTDEVMAQARAAAVEEARTKAEQYAAASGQTLGDVVTVREVRARPLATPVAALADLSAYRVSQVPIRAGRDEAAVTVRIVWELS</sequence>
<gene>
    <name evidence="1" type="ORF">FHU40_004224</name>
</gene>
<dbReference type="InterPro" id="IPR007497">
    <property type="entry name" value="SIMPL/DUF541"/>
</dbReference>
<dbReference type="GO" id="GO:0006974">
    <property type="term" value="P:DNA damage response"/>
    <property type="evidence" value="ECO:0007669"/>
    <property type="project" value="TreeGrafter"/>
</dbReference>
<proteinExistence type="predicted"/>
<protein>
    <recommendedName>
        <fullName evidence="3">DUF541 domain-containing protein</fullName>
    </recommendedName>
</protein>
<dbReference type="Gene3D" id="3.30.70.2970">
    <property type="entry name" value="Protein of unknown function (DUF541), domain 2"/>
    <property type="match status" value="1"/>
</dbReference>
<accession>A0A7W4Z2Z5</accession>
<dbReference type="Pfam" id="PF04402">
    <property type="entry name" value="SIMPL"/>
    <property type="match status" value="1"/>
</dbReference>
<dbReference type="AlphaFoldDB" id="A0A7W4Z2Z5"/>
<dbReference type="InterPro" id="IPR052022">
    <property type="entry name" value="26kDa_periplasmic_antigen"/>
</dbReference>
<reference evidence="1 2" key="1">
    <citation type="submission" date="2020-08" db="EMBL/GenBank/DDBJ databases">
        <title>Sequencing the genomes of 1000 actinobacteria strains.</title>
        <authorList>
            <person name="Klenk H.-P."/>
        </authorList>
    </citation>
    <scope>NUCLEOTIDE SEQUENCE [LARGE SCALE GENOMIC DNA]</scope>
    <source>
        <strain evidence="1 2">DSM 105498</strain>
    </source>
</reference>
<dbReference type="Proteomes" id="UP000589626">
    <property type="component" value="Unassembled WGS sequence"/>
</dbReference>
<evidence type="ECO:0000313" key="1">
    <source>
        <dbReference type="EMBL" id="MBB3044387.1"/>
    </source>
</evidence>
<evidence type="ECO:0008006" key="3">
    <source>
        <dbReference type="Google" id="ProtNLM"/>
    </source>
</evidence>
<evidence type="ECO:0000313" key="2">
    <source>
        <dbReference type="Proteomes" id="UP000589626"/>
    </source>
</evidence>
<dbReference type="EMBL" id="JACHWR010000003">
    <property type="protein sequence ID" value="MBB3044387.1"/>
    <property type="molecule type" value="Genomic_DNA"/>
</dbReference>
<name>A0A7W4Z2Z5_9ACTN</name>
<dbReference type="PANTHER" id="PTHR34387">
    <property type="entry name" value="SLR1258 PROTEIN"/>
    <property type="match status" value="1"/>
</dbReference>
<dbReference type="PANTHER" id="PTHR34387:SF1">
    <property type="entry name" value="PERIPLASMIC IMMUNOGENIC PROTEIN"/>
    <property type="match status" value="1"/>
</dbReference>
<keyword evidence="2" id="KW-1185">Reference proteome</keyword>
<comment type="caution">
    <text evidence="1">The sequence shown here is derived from an EMBL/GenBank/DDBJ whole genome shotgun (WGS) entry which is preliminary data.</text>
</comment>
<dbReference type="Gene3D" id="3.30.110.170">
    <property type="entry name" value="Protein of unknown function (DUF541), domain 1"/>
    <property type="match status" value="1"/>
</dbReference>
<organism evidence="1 2">
    <name type="scientific">Nocardioides soli</name>
    <dbReference type="NCBI Taxonomy" id="1036020"/>
    <lineage>
        <taxon>Bacteria</taxon>
        <taxon>Bacillati</taxon>
        <taxon>Actinomycetota</taxon>
        <taxon>Actinomycetes</taxon>
        <taxon>Propionibacteriales</taxon>
        <taxon>Nocardioidaceae</taxon>
        <taxon>Nocardioides</taxon>
    </lineage>
</organism>
<dbReference type="RefSeq" id="WP_183594263.1">
    <property type="nucleotide sequence ID" value="NZ_JACHWR010000003.1"/>
</dbReference>